<dbReference type="AlphaFoldDB" id="A0A1E1L6P4"/>
<dbReference type="EMBL" id="FJUX01000083">
    <property type="protein sequence ID" value="CZT06179.1"/>
    <property type="molecule type" value="Genomic_DNA"/>
</dbReference>
<evidence type="ECO:0000313" key="1">
    <source>
        <dbReference type="EMBL" id="CZT06179.1"/>
    </source>
</evidence>
<dbReference type="Proteomes" id="UP000178912">
    <property type="component" value="Unassembled WGS sequence"/>
</dbReference>
<reference evidence="2" key="1">
    <citation type="submission" date="2016-03" db="EMBL/GenBank/DDBJ databases">
        <authorList>
            <person name="Guldener U."/>
        </authorList>
    </citation>
    <scope>NUCLEOTIDE SEQUENCE [LARGE SCALE GENOMIC DNA]</scope>
    <source>
        <strain evidence="2">04CH-RAC-A.6.1</strain>
    </source>
</reference>
<keyword evidence="2" id="KW-1185">Reference proteome</keyword>
<protein>
    <submittedName>
        <fullName evidence="1">Uncharacterized protein</fullName>
    </submittedName>
</protein>
<gene>
    <name evidence="1" type="ORF">RAG0_11988</name>
</gene>
<sequence>MSVDTYLPYCRYLAQDRSYQASVSPGNIRPTDTGGGCHCWSLLQAPTGYNQPLLGSTVRRV</sequence>
<organism evidence="1 2">
    <name type="scientific">Rhynchosporium agropyri</name>
    <dbReference type="NCBI Taxonomy" id="914238"/>
    <lineage>
        <taxon>Eukaryota</taxon>
        <taxon>Fungi</taxon>
        <taxon>Dikarya</taxon>
        <taxon>Ascomycota</taxon>
        <taxon>Pezizomycotina</taxon>
        <taxon>Leotiomycetes</taxon>
        <taxon>Helotiales</taxon>
        <taxon>Ploettnerulaceae</taxon>
        <taxon>Rhynchosporium</taxon>
    </lineage>
</organism>
<proteinExistence type="predicted"/>
<name>A0A1E1L6P4_9HELO</name>
<accession>A0A1E1L6P4</accession>
<evidence type="ECO:0000313" key="2">
    <source>
        <dbReference type="Proteomes" id="UP000178912"/>
    </source>
</evidence>